<feature type="compositionally biased region" description="Basic and acidic residues" evidence="2">
    <location>
        <begin position="93"/>
        <end position="119"/>
    </location>
</feature>
<sequence>VGTWDYLHNQRKGLRSQRERQLSDEEIRWNTEMIDWERRNPPGATGIEGASGPPMAARSGLRLTELPSEADRTRAQAEQSGDPHHTIVISDSDSPREADHYKPEPERARQEHMEAERRQLLSQAPRGSATRATTVSATMKHSEEPIERGKLLKRQAEQTTNARIAARAKAAFPLRAKVGQTAEQSKGYKSIAKLPPEEAAVVEQSKPKRLPPFVLSSPHEAIPVLHKDWTLVDGAAWDPDKFVLELRLRGERNKMIHEYLEGGFPVWYPSSGNSMWPLVQSHDFCTFHPIEAATADAGPGCVVKEASTVQNGDVVFCLVQPQHQYYARIVIHAEWDYHRLQHKYWIGGIRQNINVYCFREHIFGILVDAQVQYNDNYDSRPRPKTLCDRAAPMYHTHPSESVSACLLRDMIGGSDDKATEGMTLYVEARVAVDVRAVAAAAASPQQASQGGFAAGVGAAGGTRRAARDPDSIASSRGKGLQVPSASPPEIRACEIQTASPSPAKVHPASASSLPPGSVGDGGAARGPCGVNVKVKVMANDTISAEGVNGGGIGKGNNDTFSFITDRLGLNLSRGGPPTDAVEGRAGCGDGGDKASGVRSPRAFAGVDGGSAFQFAKVACFDDNGKRVTAPARRRMRSRSRETRLKMMWEGAREGARQVLSDCRGIQSMFVHQPLIDIDVGLVMNRARHLHDRAVASGRSVYIGTTSVEKHVIAHFPRADNKVASQQGLAVRHCAYSFLYVCRHFLQRLQDKTAWCSTIMNTVELHSSYVQKREDDEADEWRSTKKAKLKDEKMDEILALLRAQGQTFAALLRAQGNLQKKVEELDQKVEELKQKDKQQALTKRISVGSGANLVATAAMLQSLAIALITELNEKRVFILPGVGTFSVKSSPARDRYMMKGEAFVLEVEDRAT</sequence>
<feature type="compositionally biased region" description="Polar residues" evidence="2">
    <location>
        <begin position="130"/>
        <end position="139"/>
    </location>
</feature>
<dbReference type="EMBL" id="CAUYUJ010001382">
    <property type="protein sequence ID" value="CAK0795653.1"/>
    <property type="molecule type" value="Genomic_DNA"/>
</dbReference>
<feature type="non-terminal residue" evidence="3">
    <location>
        <position position="911"/>
    </location>
</feature>
<feature type="region of interest" description="Disordered" evidence="2">
    <location>
        <begin position="450"/>
        <end position="524"/>
    </location>
</feature>
<accession>A0ABN9PRQ7</accession>
<proteinExistence type="predicted"/>
<dbReference type="Proteomes" id="UP001189429">
    <property type="component" value="Unassembled WGS sequence"/>
</dbReference>
<feature type="coiled-coil region" evidence="1">
    <location>
        <begin position="810"/>
        <end position="841"/>
    </location>
</feature>
<evidence type="ECO:0000313" key="3">
    <source>
        <dbReference type="EMBL" id="CAK0795653.1"/>
    </source>
</evidence>
<keyword evidence="4" id="KW-1185">Reference proteome</keyword>
<feature type="compositionally biased region" description="Basic and acidic residues" evidence="2">
    <location>
        <begin position="69"/>
        <end position="85"/>
    </location>
</feature>
<evidence type="ECO:0000256" key="1">
    <source>
        <dbReference type="SAM" id="Coils"/>
    </source>
</evidence>
<feature type="non-terminal residue" evidence="3">
    <location>
        <position position="1"/>
    </location>
</feature>
<keyword evidence="1" id="KW-0175">Coiled coil</keyword>
<reference evidence="3" key="1">
    <citation type="submission" date="2023-10" db="EMBL/GenBank/DDBJ databases">
        <authorList>
            <person name="Chen Y."/>
            <person name="Shah S."/>
            <person name="Dougan E. K."/>
            <person name="Thang M."/>
            <person name="Chan C."/>
        </authorList>
    </citation>
    <scope>NUCLEOTIDE SEQUENCE [LARGE SCALE GENOMIC DNA]</scope>
</reference>
<evidence type="ECO:0000313" key="4">
    <source>
        <dbReference type="Proteomes" id="UP001189429"/>
    </source>
</evidence>
<comment type="caution">
    <text evidence="3">The sequence shown here is derived from an EMBL/GenBank/DDBJ whole genome shotgun (WGS) entry which is preliminary data.</text>
</comment>
<protein>
    <submittedName>
        <fullName evidence="3">Uncharacterized protein</fullName>
    </submittedName>
</protein>
<name>A0ABN9PRQ7_9DINO</name>
<evidence type="ECO:0000256" key="2">
    <source>
        <dbReference type="SAM" id="MobiDB-lite"/>
    </source>
</evidence>
<gene>
    <name evidence="3" type="ORF">PCOR1329_LOCUS5259</name>
</gene>
<organism evidence="3 4">
    <name type="scientific">Prorocentrum cordatum</name>
    <dbReference type="NCBI Taxonomy" id="2364126"/>
    <lineage>
        <taxon>Eukaryota</taxon>
        <taxon>Sar</taxon>
        <taxon>Alveolata</taxon>
        <taxon>Dinophyceae</taxon>
        <taxon>Prorocentrales</taxon>
        <taxon>Prorocentraceae</taxon>
        <taxon>Prorocentrum</taxon>
    </lineage>
</organism>
<feature type="region of interest" description="Disordered" evidence="2">
    <location>
        <begin position="36"/>
        <end position="148"/>
    </location>
</feature>